<evidence type="ECO:0000313" key="1">
    <source>
        <dbReference type="EMBL" id="PRD58026.1"/>
    </source>
</evidence>
<gene>
    <name evidence="1" type="ORF">C5750_02470</name>
</gene>
<accession>A0A2S9JXI0</accession>
<dbReference type="SUPFAM" id="SSF53474">
    <property type="entry name" value="alpha/beta-Hydrolases"/>
    <property type="match status" value="1"/>
</dbReference>
<dbReference type="GO" id="GO:0016787">
    <property type="term" value="F:hydrolase activity"/>
    <property type="evidence" value="ECO:0007669"/>
    <property type="project" value="InterPro"/>
</dbReference>
<proteinExistence type="predicted"/>
<dbReference type="Proteomes" id="UP000238563">
    <property type="component" value="Unassembled WGS sequence"/>
</dbReference>
<sequence length="187" mass="20350">MMTTLIIPGYLGSGKGHWQRQWLADDDTARLVEQDDWENPVLSQWLHVLEAAISETPGAILVAHSLGCVLVAHLASRPSAAHVAGAVLVAPADAERMAVQDPKFRSFAPLPRHDFGFPSIVAASRDDPYMSFNKAQALADIWGSGFVDMRHAGHINVASGFGAWPEGYILAQSMRRPDDALRTRRAA</sequence>
<reference evidence="1 2" key="1">
    <citation type="submission" date="2018-02" db="EMBL/GenBank/DDBJ databases">
        <title>The draft genome of Phyllobacterium myrsinacearum DSM5892.</title>
        <authorList>
            <person name="Li L."/>
            <person name="Liu L."/>
            <person name="Zhang X."/>
            <person name="Wang T."/>
        </authorList>
    </citation>
    <scope>NUCLEOTIDE SEQUENCE [LARGE SCALE GENOMIC DNA]</scope>
    <source>
        <strain evidence="1 2">DSM 5892</strain>
    </source>
</reference>
<dbReference type="Pfam" id="PF06821">
    <property type="entry name" value="Ser_hydrolase"/>
    <property type="match status" value="1"/>
</dbReference>
<name>A0A2S9JXI0_9HYPH</name>
<dbReference type="InterPro" id="IPR029058">
    <property type="entry name" value="AB_hydrolase_fold"/>
</dbReference>
<dbReference type="OrthoDB" id="9804993at2"/>
<keyword evidence="2" id="KW-1185">Reference proteome</keyword>
<evidence type="ECO:0000313" key="2">
    <source>
        <dbReference type="Proteomes" id="UP000238563"/>
    </source>
</evidence>
<organism evidence="1 2">
    <name type="scientific">Phyllobacterium myrsinacearum</name>
    <dbReference type="NCBI Taxonomy" id="28101"/>
    <lineage>
        <taxon>Bacteria</taxon>
        <taxon>Pseudomonadati</taxon>
        <taxon>Pseudomonadota</taxon>
        <taxon>Alphaproteobacteria</taxon>
        <taxon>Hyphomicrobiales</taxon>
        <taxon>Phyllobacteriaceae</taxon>
        <taxon>Phyllobacterium</taxon>
    </lineage>
</organism>
<protein>
    <submittedName>
        <fullName evidence="1">Esterase</fullName>
    </submittedName>
</protein>
<comment type="caution">
    <text evidence="1">The sequence shown here is derived from an EMBL/GenBank/DDBJ whole genome shotgun (WGS) entry which is preliminary data.</text>
</comment>
<dbReference type="InterPro" id="IPR010662">
    <property type="entry name" value="RBBP9/YdeN"/>
</dbReference>
<dbReference type="EMBL" id="PVBT01000001">
    <property type="protein sequence ID" value="PRD58026.1"/>
    <property type="molecule type" value="Genomic_DNA"/>
</dbReference>
<dbReference type="AlphaFoldDB" id="A0A2S9JXI0"/>
<dbReference type="Gene3D" id="3.40.50.1820">
    <property type="entry name" value="alpha/beta hydrolase"/>
    <property type="match status" value="1"/>
</dbReference>